<dbReference type="InterPro" id="IPR014721">
    <property type="entry name" value="Ribsml_uS5_D2-typ_fold_subgr"/>
</dbReference>
<evidence type="ECO:0000313" key="8">
    <source>
        <dbReference type="EMBL" id="HGZ42954.1"/>
    </source>
</evidence>
<dbReference type="GO" id="GO:0003735">
    <property type="term" value="F:structural constituent of ribosome"/>
    <property type="evidence" value="ECO:0007669"/>
    <property type="project" value="InterPro"/>
</dbReference>
<keyword evidence="3 5" id="KW-0687">Ribonucleoprotein</keyword>
<dbReference type="AlphaFoldDB" id="A0A832I1G1"/>
<dbReference type="PANTHER" id="PTHR21569:SF1">
    <property type="entry name" value="SMALL RIBOSOMAL SUBUNIT PROTEIN US9M"/>
    <property type="match status" value="1"/>
</dbReference>
<dbReference type="GO" id="GO:0005737">
    <property type="term" value="C:cytoplasm"/>
    <property type="evidence" value="ECO:0007669"/>
    <property type="project" value="UniProtKB-ARBA"/>
</dbReference>
<name>A0A832I1G1_UNCEI</name>
<proteinExistence type="inferred from homology"/>
<organism evidence="8">
    <name type="scientific">Eiseniibacteriota bacterium</name>
    <dbReference type="NCBI Taxonomy" id="2212470"/>
    <lineage>
        <taxon>Bacteria</taxon>
        <taxon>Candidatus Eiseniibacteriota</taxon>
    </lineage>
</organism>
<protein>
    <recommendedName>
        <fullName evidence="4 5">Small ribosomal subunit protein uS9</fullName>
    </recommendedName>
</protein>
<evidence type="ECO:0000256" key="4">
    <source>
        <dbReference type="ARBA" id="ARBA00035259"/>
    </source>
</evidence>
<dbReference type="EMBL" id="DSQF01000012">
    <property type="protein sequence ID" value="HGZ42954.1"/>
    <property type="molecule type" value="Genomic_DNA"/>
</dbReference>
<dbReference type="NCBIfam" id="NF001099">
    <property type="entry name" value="PRK00132.1"/>
    <property type="match status" value="1"/>
</dbReference>
<dbReference type="InterPro" id="IPR020574">
    <property type="entry name" value="Ribosomal_uS9_CS"/>
</dbReference>
<dbReference type="PROSITE" id="PS00360">
    <property type="entry name" value="RIBOSOMAL_S9"/>
    <property type="match status" value="1"/>
</dbReference>
<evidence type="ECO:0000256" key="2">
    <source>
        <dbReference type="ARBA" id="ARBA00022980"/>
    </source>
</evidence>
<dbReference type="InterPro" id="IPR020568">
    <property type="entry name" value="Ribosomal_Su5_D2-typ_SF"/>
</dbReference>
<feature type="compositionally biased region" description="Basic residues" evidence="7">
    <location>
        <begin position="113"/>
        <end position="132"/>
    </location>
</feature>
<evidence type="ECO:0000256" key="5">
    <source>
        <dbReference type="HAMAP-Rule" id="MF_00532"/>
    </source>
</evidence>
<dbReference type="Gene3D" id="3.30.230.10">
    <property type="match status" value="1"/>
</dbReference>
<keyword evidence="2 5" id="KW-0689">Ribosomal protein</keyword>
<evidence type="ECO:0000256" key="3">
    <source>
        <dbReference type="ARBA" id="ARBA00023274"/>
    </source>
</evidence>
<evidence type="ECO:0000256" key="7">
    <source>
        <dbReference type="SAM" id="MobiDB-lite"/>
    </source>
</evidence>
<sequence>MTTTTANRPQTGRRKEAVARVRLVPGPGKHVINDRAPLEYLKRETLVQAALHALTVTNTAGKYSIVARCHGGGLTGQAGALRMAVARALVREDESLRGLLGREGLLTRDPRMKERKKYGQPGARKRFQFSKR</sequence>
<dbReference type="GO" id="GO:0003723">
    <property type="term" value="F:RNA binding"/>
    <property type="evidence" value="ECO:0007669"/>
    <property type="project" value="TreeGrafter"/>
</dbReference>
<comment type="caution">
    <text evidence="8">The sequence shown here is derived from an EMBL/GenBank/DDBJ whole genome shotgun (WGS) entry which is preliminary data.</text>
</comment>
<reference evidence="8" key="1">
    <citation type="journal article" date="2020" name="mSystems">
        <title>Genome- and Community-Level Interaction Insights into Carbon Utilization and Element Cycling Functions of Hydrothermarchaeota in Hydrothermal Sediment.</title>
        <authorList>
            <person name="Zhou Z."/>
            <person name="Liu Y."/>
            <person name="Xu W."/>
            <person name="Pan J."/>
            <person name="Luo Z.H."/>
            <person name="Li M."/>
        </authorList>
    </citation>
    <scope>NUCLEOTIDE SEQUENCE [LARGE SCALE GENOMIC DNA]</scope>
    <source>
        <strain evidence="8">SpSt-381</strain>
    </source>
</reference>
<comment type="similarity">
    <text evidence="1 5 6">Belongs to the universal ribosomal protein uS9 family.</text>
</comment>
<evidence type="ECO:0000256" key="6">
    <source>
        <dbReference type="RuleBase" id="RU003815"/>
    </source>
</evidence>
<gene>
    <name evidence="5" type="primary">rpsI</name>
    <name evidence="8" type="ORF">ENR23_05910</name>
</gene>
<feature type="region of interest" description="Disordered" evidence="7">
    <location>
        <begin position="107"/>
        <end position="132"/>
    </location>
</feature>
<dbReference type="Pfam" id="PF00380">
    <property type="entry name" value="Ribosomal_S9"/>
    <property type="match status" value="1"/>
</dbReference>
<dbReference type="HAMAP" id="MF_00532_B">
    <property type="entry name" value="Ribosomal_uS9_B"/>
    <property type="match status" value="1"/>
</dbReference>
<dbReference type="InterPro" id="IPR000754">
    <property type="entry name" value="Ribosomal_uS9"/>
</dbReference>
<dbReference type="GO" id="GO:0015935">
    <property type="term" value="C:small ribosomal subunit"/>
    <property type="evidence" value="ECO:0007669"/>
    <property type="project" value="UniProtKB-ARBA"/>
</dbReference>
<dbReference type="SUPFAM" id="SSF54211">
    <property type="entry name" value="Ribosomal protein S5 domain 2-like"/>
    <property type="match status" value="1"/>
</dbReference>
<dbReference type="PANTHER" id="PTHR21569">
    <property type="entry name" value="RIBOSOMAL PROTEIN S9"/>
    <property type="match status" value="1"/>
</dbReference>
<dbReference type="FunFam" id="3.30.230.10:FF:000001">
    <property type="entry name" value="30S ribosomal protein S9"/>
    <property type="match status" value="1"/>
</dbReference>
<dbReference type="InterPro" id="IPR023035">
    <property type="entry name" value="Ribosomal_uS9_bac/plastid"/>
</dbReference>
<accession>A0A832I1G1</accession>
<dbReference type="GO" id="GO:0006412">
    <property type="term" value="P:translation"/>
    <property type="evidence" value="ECO:0007669"/>
    <property type="project" value="UniProtKB-UniRule"/>
</dbReference>
<evidence type="ECO:0000256" key="1">
    <source>
        <dbReference type="ARBA" id="ARBA00005251"/>
    </source>
</evidence>